<keyword evidence="4" id="KW-1185">Reference proteome</keyword>
<dbReference type="RefSeq" id="WP_103934722.1">
    <property type="nucleotide sequence ID" value="NZ_FNVA01000007.1"/>
</dbReference>
<organism evidence="3 4">
    <name type="scientific">Bryocella elongata</name>
    <dbReference type="NCBI Taxonomy" id="863522"/>
    <lineage>
        <taxon>Bacteria</taxon>
        <taxon>Pseudomonadati</taxon>
        <taxon>Acidobacteriota</taxon>
        <taxon>Terriglobia</taxon>
        <taxon>Terriglobales</taxon>
        <taxon>Acidobacteriaceae</taxon>
        <taxon>Bryocella</taxon>
    </lineage>
</organism>
<name>A0A1H6BNK5_9BACT</name>
<keyword evidence="3" id="KW-0413">Isomerase</keyword>
<dbReference type="GO" id="GO:0046872">
    <property type="term" value="F:metal ion binding"/>
    <property type="evidence" value="ECO:0007669"/>
    <property type="project" value="UniProtKB-KW"/>
</dbReference>
<dbReference type="InterPro" id="IPR014710">
    <property type="entry name" value="RmlC-like_jellyroll"/>
</dbReference>
<keyword evidence="1" id="KW-0479">Metal-binding</keyword>
<dbReference type="Pfam" id="PF07883">
    <property type="entry name" value="Cupin_2"/>
    <property type="match status" value="1"/>
</dbReference>
<evidence type="ECO:0000313" key="4">
    <source>
        <dbReference type="Proteomes" id="UP000236728"/>
    </source>
</evidence>
<evidence type="ECO:0000259" key="2">
    <source>
        <dbReference type="Pfam" id="PF07883"/>
    </source>
</evidence>
<accession>A0A1H6BNK5</accession>
<dbReference type="Proteomes" id="UP000236728">
    <property type="component" value="Unassembled WGS sequence"/>
</dbReference>
<dbReference type="EMBL" id="FNVA01000007">
    <property type="protein sequence ID" value="SEG62250.1"/>
    <property type="molecule type" value="Genomic_DNA"/>
</dbReference>
<evidence type="ECO:0000313" key="3">
    <source>
        <dbReference type="EMBL" id="SEG62250.1"/>
    </source>
</evidence>
<dbReference type="PANTHER" id="PTHR35848">
    <property type="entry name" value="OXALATE-BINDING PROTEIN"/>
    <property type="match status" value="1"/>
</dbReference>
<dbReference type="InterPro" id="IPR011051">
    <property type="entry name" value="RmlC_Cupin_sf"/>
</dbReference>
<dbReference type="SUPFAM" id="SSF51182">
    <property type="entry name" value="RmlC-like cupins"/>
    <property type="match status" value="1"/>
</dbReference>
<dbReference type="AlphaFoldDB" id="A0A1H6BNK5"/>
<dbReference type="Gene3D" id="2.60.120.10">
    <property type="entry name" value="Jelly Rolls"/>
    <property type="match status" value="1"/>
</dbReference>
<gene>
    <name evidence="3" type="ORF">SAMN05421819_3880</name>
</gene>
<dbReference type="OrthoDB" id="9806121at2"/>
<proteinExistence type="predicted"/>
<protein>
    <submittedName>
        <fullName evidence="3">Mannose-6-phosphate isomerase, cupin superfamily</fullName>
    </submittedName>
</protein>
<reference evidence="3 4" key="1">
    <citation type="submission" date="2016-10" db="EMBL/GenBank/DDBJ databases">
        <authorList>
            <person name="de Groot N.N."/>
        </authorList>
    </citation>
    <scope>NUCLEOTIDE SEQUENCE [LARGE SCALE GENOMIC DNA]</scope>
    <source>
        <strain evidence="3 4">DSM 22489</strain>
    </source>
</reference>
<dbReference type="GO" id="GO:0016853">
    <property type="term" value="F:isomerase activity"/>
    <property type="evidence" value="ECO:0007669"/>
    <property type="project" value="UniProtKB-KW"/>
</dbReference>
<sequence length="119" mass="12848">MLTQVISATTAEHYRWGGPNADQADGWFLVKQPGLHVIEELLPPGVTEARHLHKIARQLFYVLAGELTMEVDGDTFTVPAGKGIEIAPGLAHQAANHGPADLRILVISQPPSHGDRFPA</sequence>
<dbReference type="InterPro" id="IPR013096">
    <property type="entry name" value="Cupin_2"/>
</dbReference>
<evidence type="ECO:0000256" key="1">
    <source>
        <dbReference type="ARBA" id="ARBA00022723"/>
    </source>
</evidence>
<dbReference type="PANTHER" id="PTHR35848:SF9">
    <property type="entry name" value="SLL1358 PROTEIN"/>
    <property type="match status" value="1"/>
</dbReference>
<feature type="domain" description="Cupin type-2" evidence="2">
    <location>
        <begin position="41"/>
        <end position="107"/>
    </location>
</feature>
<dbReference type="InterPro" id="IPR051610">
    <property type="entry name" value="GPI/OXD"/>
</dbReference>